<dbReference type="Proteomes" id="UP000190813">
    <property type="component" value="Unassembled WGS sequence"/>
</dbReference>
<evidence type="ECO:0000313" key="3">
    <source>
        <dbReference type="Proteomes" id="UP000190813"/>
    </source>
</evidence>
<evidence type="ECO:0008006" key="4">
    <source>
        <dbReference type="Google" id="ProtNLM"/>
    </source>
</evidence>
<name>A0A1T3MTL4_9FLAO</name>
<keyword evidence="1" id="KW-0732">Signal</keyword>
<protein>
    <recommendedName>
        <fullName evidence="4">DUF4348 domain-containing protein</fullName>
    </recommendedName>
</protein>
<gene>
    <name evidence="2" type="ORF">BAZ10_15070</name>
</gene>
<dbReference type="RefSeq" id="WP_078771045.1">
    <property type="nucleotide sequence ID" value="NZ_JBKJBK010000010.1"/>
</dbReference>
<reference evidence="2 3" key="1">
    <citation type="submission" date="2016-06" db="EMBL/GenBank/DDBJ databases">
        <title>Revisiting the taxonomy of the Elizabethkingia Genus based on Whole-Genome Sequencing, Optical Mapping, and MALDI-TOF.</title>
        <authorList>
            <person name="Nicholson A.C."/>
        </authorList>
    </citation>
    <scope>NUCLEOTIDE SEQUENCE [LARGE SCALE GENOMIC DNA]</scope>
    <source>
        <strain evidence="2 3">G4070</strain>
    </source>
</reference>
<dbReference type="PROSITE" id="PS51257">
    <property type="entry name" value="PROKAR_LIPOPROTEIN"/>
    <property type="match status" value="1"/>
</dbReference>
<keyword evidence="3" id="KW-1185">Reference proteome</keyword>
<dbReference type="EMBL" id="MAHX01000006">
    <property type="protein sequence ID" value="OPC67914.1"/>
    <property type="molecule type" value="Genomic_DNA"/>
</dbReference>
<evidence type="ECO:0000256" key="1">
    <source>
        <dbReference type="SAM" id="SignalP"/>
    </source>
</evidence>
<proteinExistence type="predicted"/>
<comment type="caution">
    <text evidence="2">The sequence shown here is derived from an EMBL/GenBank/DDBJ whole genome shotgun (WGS) entry which is preliminary data.</text>
</comment>
<sequence>MKKYILLFICLVSAGVISCQSSKNNDLDNILQTVSKDVLPEPFYYSSFFNKKHIFKEKSYFAKDELLKTEKDNFWFLYNISYKDNDAYVEILRVKNGSFNKYKLSKHNGDWIITNKEESQTKVDENEGTRMYIDIRNKLGKPLTSD</sequence>
<evidence type="ECO:0000313" key="2">
    <source>
        <dbReference type="EMBL" id="OPC67914.1"/>
    </source>
</evidence>
<organism evidence="2 3">
    <name type="scientific">Elizabethkingia occulta</name>
    <dbReference type="NCBI Taxonomy" id="1867263"/>
    <lineage>
        <taxon>Bacteria</taxon>
        <taxon>Pseudomonadati</taxon>
        <taxon>Bacteroidota</taxon>
        <taxon>Flavobacteriia</taxon>
        <taxon>Flavobacteriales</taxon>
        <taxon>Weeksellaceae</taxon>
        <taxon>Elizabethkingia</taxon>
    </lineage>
</organism>
<accession>A0A1T3MTL4</accession>
<feature type="chain" id="PRO_5013001502" description="DUF4348 domain-containing protein" evidence="1">
    <location>
        <begin position="19"/>
        <end position="146"/>
    </location>
</feature>
<dbReference type="AlphaFoldDB" id="A0A1T3MTL4"/>
<feature type="signal peptide" evidence="1">
    <location>
        <begin position="1"/>
        <end position="18"/>
    </location>
</feature>